<dbReference type="AlphaFoldDB" id="A0A7I7Y7E4"/>
<evidence type="ECO:0000313" key="2">
    <source>
        <dbReference type="Proteomes" id="UP000467385"/>
    </source>
</evidence>
<protein>
    <submittedName>
        <fullName evidence="1">Uncharacterized protein</fullName>
    </submittedName>
</protein>
<gene>
    <name evidence="1" type="ORF">MCNS_06580</name>
</gene>
<name>A0A7I7Y7E4_9MYCO</name>
<proteinExistence type="predicted"/>
<keyword evidence="2" id="KW-1185">Reference proteome</keyword>
<dbReference type="Proteomes" id="UP000467385">
    <property type="component" value="Chromosome"/>
</dbReference>
<reference evidence="1 2" key="1">
    <citation type="journal article" date="2019" name="Emerg. Microbes Infect.">
        <title>Comprehensive subspecies identification of 175 nontuberculous mycobacteria species based on 7547 genomic profiles.</title>
        <authorList>
            <person name="Matsumoto Y."/>
            <person name="Kinjo T."/>
            <person name="Motooka D."/>
            <person name="Nabeya D."/>
            <person name="Jung N."/>
            <person name="Uechi K."/>
            <person name="Horii T."/>
            <person name="Iida T."/>
            <person name="Fujita J."/>
            <person name="Nakamura S."/>
        </authorList>
    </citation>
    <scope>NUCLEOTIDE SEQUENCE [LARGE SCALE GENOMIC DNA]</scope>
    <source>
        <strain evidence="1 2">JCM 14738</strain>
    </source>
</reference>
<dbReference type="EMBL" id="AP022613">
    <property type="protein sequence ID" value="BBZ37595.1"/>
    <property type="molecule type" value="Genomic_DNA"/>
</dbReference>
<organism evidence="1 2">
    <name type="scientific">Mycobacterium conspicuum</name>
    <dbReference type="NCBI Taxonomy" id="44010"/>
    <lineage>
        <taxon>Bacteria</taxon>
        <taxon>Bacillati</taxon>
        <taxon>Actinomycetota</taxon>
        <taxon>Actinomycetes</taxon>
        <taxon>Mycobacteriales</taxon>
        <taxon>Mycobacteriaceae</taxon>
        <taxon>Mycobacterium</taxon>
    </lineage>
</organism>
<sequence>MLPAWTVSVAGTNAKLSMLTWSPLTGAAGAVTDIEAPDIEVMDGMPVVVGGRAGEHPASDSTANAATVRFRSMAAVMPSNRAAGYTAL</sequence>
<accession>A0A7I7Y7E4</accession>
<evidence type="ECO:0000313" key="1">
    <source>
        <dbReference type="EMBL" id="BBZ37595.1"/>
    </source>
</evidence>